<feature type="transmembrane region" description="Helical" evidence="7">
    <location>
        <begin position="164"/>
        <end position="186"/>
    </location>
</feature>
<evidence type="ECO:0000313" key="8">
    <source>
        <dbReference type="EMBL" id="RTR37584.1"/>
    </source>
</evidence>
<dbReference type="AlphaFoldDB" id="A0A3S0KSQ9"/>
<feature type="transmembrane region" description="Helical" evidence="7">
    <location>
        <begin position="130"/>
        <end position="152"/>
    </location>
</feature>
<evidence type="ECO:0000256" key="5">
    <source>
        <dbReference type="ARBA" id="ARBA00022989"/>
    </source>
</evidence>
<protein>
    <submittedName>
        <fullName evidence="8">Cobalt transporter CbiM</fullName>
    </submittedName>
</protein>
<dbReference type="EMBL" id="RXNU01000011">
    <property type="protein sequence ID" value="RTR37584.1"/>
    <property type="molecule type" value="Genomic_DNA"/>
</dbReference>
<reference evidence="8 9" key="1">
    <citation type="submission" date="2018-12" db="EMBL/GenBank/DDBJ databases">
        <authorList>
            <person name="Yu L."/>
        </authorList>
    </citation>
    <scope>NUCLEOTIDE SEQUENCE [LARGE SCALE GENOMIC DNA]</scope>
    <source>
        <strain evidence="8 9">HAW-EB2</strain>
    </source>
</reference>
<comment type="caution">
    <text evidence="8">The sequence shown here is derived from an EMBL/GenBank/DDBJ whole genome shotgun (WGS) entry which is preliminary data.</text>
</comment>
<evidence type="ECO:0000256" key="4">
    <source>
        <dbReference type="ARBA" id="ARBA00022692"/>
    </source>
</evidence>
<dbReference type="PANTHER" id="PTHR34229:SF1">
    <property type="entry name" value="METAL TRANSPORT PROTEIN HI_1621-RELATED"/>
    <property type="match status" value="1"/>
</dbReference>
<dbReference type="GO" id="GO:0005886">
    <property type="term" value="C:plasma membrane"/>
    <property type="evidence" value="ECO:0007669"/>
    <property type="project" value="UniProtKB-SubCell"/>
</dbReference>
<keyword evidence="9" id="KW-1185">Reference proteome</keyword>
<name>A0A3S0KSQ9_9GAMM</name>
<dbReference type="Pfam" id="PF01891">
    <property type="entry name" value="CbiM"/>
    <property type="match status" value="1"/>
</dbReference>
<dbReference type="Gene3D" id="1.10.1760.20">
    <property type="match status" value="1"/>
</dbReference>
<evidence type="ECO:0000256" key="6">
    <source>
        <dbReference type="ARBA" id="ARBA00023136"/>
    </source>
</evidence>
<dbReference type="NCBIfam" id="NF004909">
    <property type="entry name" value="PRK06265.2-5"/>
    <property type="match status" value="1"/>
</dbReference>
<organism evidence="8 9">
    <name type="scientific">Shewanella canadensis</name>
    <dbReference type="NCBI Taxonomy" id="271096"/>
    <lineage>
        <taxon>Bacteria</taxon>
        <taxon>Pseudomonadati</taxon>
        <taxon>Pseudomonadota</taxon>
        <taxon>Gammaproteobacteria</taxon>
        <taxon>Alteromonadales</taxon>
        <taxon>Shewanellaceae</taxon>
        <taxon>Shewanella</taxon>
    </lineage>
</organism>
<sequence>MHIADGVLSTPVLVAGIAMTLAGTILGLKKLDDDKIPFAAVLSACFFVASLIHLPLGPSSVHLIFNGLIGLLLGWLAFPVMLVALILQAMFFGFGGIVVLGVNCLNIALPAVMVGALLRPMRHHIPAQLLGFLAGSGAVLLTGIMVSLSLYLSGEAFSKTANVVFWGNLPLSLLEGVISGFIIVLINQVKPEILKGVHSNV</sequence>
<keyword evidence="5 7" id="KW-1133">Transmembrane helix</keyword>
<keyword evidence="6 7" id="KW-0472">Membrane</keyword>
<dbReference type="InterPro" id="IPR002751">
    <property type="entry name" value="CbiM/NikMN"/>
</dbReference>
<feature type="transmembrane region" description="Helical" evidence="7">
    <location>
        <begin position="68"/>
        <end position="91"/>
    </location>
</feature>
<dbReference type="PANTHER" id="PTHR34229">
    <property type="entry name" value="METAL TRANSPORT PROTEIN HI_1621-RELATED"/>
    <property type="match status" value="1"/>
</dbReference>
<proteinExistence type="predicted"/>
<feature type="transmembrane region" description="Helical" evidence="7">
    <location>
        <begin position="97"/>
        <end position="118"/>
    </location>
</feature>
<evidence type="ECO:0000313" key="9">
    <source>
        <dbReference type="Proteomes" id="UP000267448"/>
    </source>
</evidence>
<evidence type="ECO:0000256" key="1">
    <source>
        <dbReference type="ARBA" id="ARBA00004651"/>
    </source>
</evidence>
<keyword evidence="2" id="KW-0813">Transport</keyword>
<dbReference type="GO" id="GO:0000041">
    <property type="term" value="P:transition metal ion transport"/>
    <property type="evidence" value="ECO:0007669"/>
    <property type="project" value="InterPro"/>
</dbReference>
<dbReference type="NCBIfam" id="NF004905">
    <property type="entry name" value="PRK06265.1-5"/>
    <property type="match status" value="1"/>
</dbReference>
<keyword evidence="3" id="KW-1003">Cell membrane</keyword>
<evidence type="ECO:0000256" key="7">
    <source>
        <dbReference type="SAM" id="Phobius"/>
    </source>
</evidence>
<evidence type="ECO:0000256" key="3">
    <source>
        <dbReference type="ARBA" id="ARBA00022475"/>
    </source>
</evidence>
<dbReference type="Proteomes" id="UP000267448">
    <property type="component" value="Unassembled WGS sequence"/>
</dbReference>
<evidence type="ECO:0000256" key="2">
    <source>
        <dbReference type="ARBA" id="ARBA00022448"/>
    </source>
</evidence>
<dbReference type="OrthoDB" id="9792317at2"/>
<feature type="transmembrane region" description="Helical" evidence="7">
    <location>
        <begin position="38"/>
        <end position="56"/>
    </location>
</feature>
<gene>
    <name evidence="8" type="primary">cbiM</name>
    <name evidence="8" type="ORF">EKG38_17800</name>
</gene>
<comment type="subcellular location">
    <subcellularLocation>
        <location evidence="1">Cell membrane</location>
        <topology evidence="1">Multi-pass membrane protein</topology>
    </subcellularLocation>
</comment>
<accession>A0A3S0KSQ9</accession>
<dbReference type="RefSeq" id="WP_126521586.1">
    <property type="nucleotide sequence ID" value="NZ_RXNU01000011.1"/>
</dbReference>
<feature type="transmembrane region" description="Helical" evidence="7">
    <location>
        <begin position="7"/>
        <end position="26"/>
    </location>
</feature>
<keyword evidence="4 7" id="KW-0812">Transmembrane</keyword>